<dbReference type="WBParaSite" id="SCUD_0001893401-mRNA-1">
    <property type="protein sequence ID" value="SCUD_0001893401-mRNA-1"/>
    <property type="gene ID" value="SCUD_0001893401"/>
</dbReference>
<organism evidence="3">
    <name type="scientific">Schistosoma curassoni</name>
    <dbReference type="NCBI Taxonomy" id="6186"/>
    <lineage>
        <taxon>Eukaryota</taxon>
        <taxon>Metazoa</taxon>
        <taxon>Spiralia</taxon>
        <taxon>Lophotrochozoa</taxon>
        <taxon>Platyhelminthes</taxon>
        <taxon>Trematoda</taxon>
        <taxon>Digenea</taxon>
        <taxon>Strigeidida</taxon>
        <taxon>Schistosomatoidea</taxon>
        <taxon>Schistosomatidae</taxon>
        <taxon>Schistosoma</taxon>
    </lineage>
</organism>
<keyword evidence="2" id="KW-1185">Reference proteome</keyword>
<dbReference type="EMBL" id="UZAK01041740">
    <property type="protein sequence ID" value="VDP67503.1"/>
    <property type="molecule type" value="Genomic_DNA"/>
</dbReference>
<name>A0A183KV38_9TREM</name>
<reference evidence="1 2" key="2">
    <citation type="submission" date="2018-11" db="EMBL/GenBank/DDBJ databases">
        <authorList>
            <consortium name="Pathogen Informatics"/>
        </authorList>
    </citation>
    <scope>NUCLEOTIDE SEQUENCE [LARGE SCALE GENOMIC DNA]</scope>
    <source>
        <strain evidence="1">Dakar</strain>
        <strain evidence="2">Dakar, Senegal</strain>
    </source>
</reference>
<accession>A0A183KV38</accession>
<evidence type="ECO:0000313" key="2">
    <source>
        <dbReference type="Proteomes" id="UP000279833"/>
    </source>
</evidence>
<proteinExistence type="predicted"/>
<sequence>MRYNLAVCGVSKTHWTQAGRKSLDTGEMLLSSGHEEKMPHTIRVAPRLSKESRNAFIEWESHGARTIKAFFKKKRRNHNKCYSEETTTENSSKGIREALTSTCQVPGCKKDHTE</sequence>
<gene>
    <name evidence="1" type="ORF">SCUD_LOCUS18931</name>
</gene>
<evidence type="ECO:0000313" key="3">
    <source>
        <dbReference type="WBParaSite" id="SCUD_0001893401-mRNA-1"/>
    </source>
</evidence>
<reference evidence="3" key="1">
    <citation type="submission" date="2016-06" db="UniProtKB">
        <authorList>
            <consortium name="WormBaseParasite"/>
        </authorList>
    </citation>
    <scope>IDENTIFICATION</scope>
</reference>
<evidence type="ECO:0000313" key="1">
    <source>
        <dbReference type="EMBL" id="VDP67503.1"/>
    </source>
</evidence>
<dbReference type="Proteomes" id="UP000279833">
    <property type="component" value="Unassembled WGS sequence"/>
</dbReference>
<dbReference type="AlphaFoldDB" id="A0A183KV38"/>
<protein>
    <submittedName>
        <fullName evidence="1 3">Uncharacterized protein</fullName>
    </submittedName>
</protein>